<evidence type="ECO:0000313" key="4">
    <source>
        <dbReference type="Proteomes" id="UP000027222"/>
    </source>
</evidence>
<evidence type="ECO:0000259" key="2">
    <source>
        <dbReference type="Pfam" id="PF20152"/>
    </source>
</evidence>
<feature type="transmembrane region" description="Helical" evidence="1">
    <location>
        <begin position="197"/>
        <end position="217"/>
    </location>
</feature>
<protein>
    <recommendedName>
        <fullName evidence="2">DUF6534 domain-containing protein</fullName>
    </recommendedName>
</protein>
<dbReference type="PANTHER" id="PTHR40465:SF1">
    <property type="entry name" value="DUF6534 DOMAIN-CONTAINING PROTEIN"/>
    <property type="match status" value="1"/>
</dbReference>
<keyword evidence="1" id="KW-0812">Transmembrane</keyword>
<feature type="transmembrane region" description="Helical" evidence="1">
    <location>
        <begin position="12"/>
        <end position="33"/>
    </location>
</feature>
<dbReference type="InterPro" id="IPR045339">
    <property type="entry name" value="DUF6534"/>
</dbReference>
<gene>
    <name evidence="3" type="ORF">GALMADRAFT_235382</name>
</gene>
<proteinExistence type="predicted"/>
<reference evidence="4" key="1">
    <citation type="journal article" date="2014" name="Proc. Natl. Acad. Sci. U.S.A.">
        <title>Extensive sampling of basidiomycete genomes demonstrates inadequacy of the white-rot/brown-rot paradigm for wood decay fungi.</title>
        <authorList>
            <person name="Riley R."/>
            <person name="Salamov A.A."/>
            <person name="Brown D.W."/>
            <person name="Nagy L.G."/>
            <person name="Floudas D."/>
            <person name="Held B.W."/>
            <person name="Levasseur A."/>
            <person name="Lombard V."/>
            <person name="Morin E."/>
            <person name="Otillar R."/>
            <person name="Lindquist E.A."/>
            <person name="Sun H."/>
            <person name="LaButti K.M."/>
            <person name="Schmutz J."/>
            <person name="Jabbour D."/>
            <person name="Luo H."/>
            <person name="Baker S.E."/>
            <person name="Pisabarro A.G."/>
            <person name="Walton J.D."/>
            <person name="Blanchette R.A."/>
            <person name="Henrissat B."/>
            <person name="Martin F."/>
            <person name="Cullen D."/>
            <person name="Hibbett D.S."/>
            <person name="Grigoriev I.V."/>
        </authorList>
    </citation>
    <scope>NUCLEOTIDE SEQUENCE [LARGE SCALE GENOMIC DNA]</scope>
    <source>
        <strain evidence="4">CBS 339.88</strain>
    </source>
</reference>
<feature type="transmembrane region" description="Helical" evidence="1">
    <location>
        <begin position="45"/>
        <end position="66"/>
    </location>
</feature>
<feature type="transmembrane region" description="Helical" evidence="1">
    <location>
        <begin position="156"/>
        <end position="177"/>
    </location>
</feature>
<sequence>MNPALKVFGPLLIGAFINTILYGVCVVQFYIYYQKYKRDSKRIRYLVLYLFIMETINTIIIVGVVFEPLVLNFGNPQVFIAAPRMIPLDALSTVLISTPVQFFAAWRIKVIGQSIVLPLIIGFLGACAFIGATTLSVCVLLDSRWASFGRLDHPTIVWLTASAVVDVLITGSLFWSLRRRKTGIKATDDRVSKIVRATIQTGLITTIFASLDLILVLTVKGITVNFVWDLPLSKLYVNSLLSTLNVRDGWNGNLAIPSSGDPDPGPNTRIVKPVRLTSIAFVSNTSMTTRFDEDDIELGSLKSAGADHKKDFV</sequence>
<dbReference type="HOGENOM" id="CLU_046025_2_0_1"/>
<dbReference type="Pfam" id="PF20152">
    <property type="entry name" value="DUF6534"/>
    <property type="match status" value="1"/>
</dbReference>
<keyword evidence="1" id="KW-1133">Transmembrane helix</keyword>
<keyword evidence="4" id="KW-1185">Reference proteome</keyword>
<organism evidence="3 4">
    <name type="scientific">Galerina marginata (strain CBS 339.88)</name>
    <dbReference type="NCBI Taxonomy" id="685588"/>
    <lineage>
        <taxon>Eukaryota</taxon>
        <taxon>Fungi</taxon>
        <taxon>Dikarya</taxon>
        <taxon>Basidiomycota</taxon>
        <taxon>Agaricomycotina</taxon>
        <taxon>Agaricomycetes</taxon>
        <taxon>Agaricomycetidae</taxon>
        <taxon>Agaricales</taxon>
        <taxon>Agaricineae</taxon>
        <taxon>Strophariaceae</taxon>
        <taxon>Galerina</taxon>
    </lineage>
</organism>
<evidence type="ECO:0000256" key="1">
    <source>
        <dbReference type="SAM" id="Phobius"/>
    </source>
</evidence>
<dbReference type="Proteomes" id="UP000027222">
    <property type="component" value="Unassembled WGS sequence"/>
</dbReference>
<dbReference type="EMBL" id="KL142367">
    <property type="protein sequence ID" value="KDR86147.1"/>
    <property type="molecule type" value="Genomic_DNA"/>
</dbReference>
<accession>A0A067TUW9</accession>
<name>A0A067TUW9_GALM3</name>
<dbReference type="STRING" id="685588.A0A067TUW9"/>
<dbReference type="AlphaFoldDB" id="A0A067TUW9"/>
<feature type="domain" description="DUF6534" evidence="2">
    <location>
        <begin position="162"/>
        <end position="248"/>
    </location>
</feature>
<dbReference type="OrthoDB" id="3265526at2759"/>
<evidence type="ECO:0000313" key="3">
    <source>
        <dbReference type="EMBL" id="KDR86147.1"/>
    </source>
</evidence>
<feature type="transmembrane region" description="Helical" evidence="1">
    <location>
        <begin position="86"/>
        <end position="108"/>
    </location>
</feature>
<dbReference type="PANTHER" id="PTHR40465">
    <property type="entry name" value="CHROMOSOME 1, WHOLE GENOME SHOTGUN SEQUENCE"/>
    <property type="match status" value="1"/>
</dbReference>
<feature type="transmembrane region" description="Helical" evidence="1">
    <location>
        <begin position="115"/>
        <end position="136"/>
    </location>
</feature>
<keyword evidence="1" id="KW-0472">Membrane</keyword>